<dbReference type="GeneID" id="25731390"/>
<accession>A0A0D2LQV6</accession>
<keyword evidence="2" id="KW-0812">Transmembrane</keyword>
<protein>
    <submittedName>
        <fullName evidence="3">Uncharacterized protein</fullName>
    </submittedName>
</protein>
<dbReference type="Proteomes" id="UP000054498">
    <property type="component" value="Unassembled WGS sequence"/>
</dbReference>
<feature type="transmembrane region" description="Helical" evidence="2">
    <location>
        <begin position="12"/>
        <end position="33"/>
    </location>
</feature>
<dbReference type="EMBL" id="KK104327">
    <property type="protein sequence ID" value="KIY94079.1"/>
    <property type="molecule type" value="Genomic_DNA"/>
</dbReference>
<dbReference type="RefSeq" id="XP_013893099.1">
    <property type="nucleotide sequence ID" value="XM_014037645.1"/>
</dbReference>
<keyword evidence="2" id="KW-0472">Membrane</keyword>
<feature type="region of interest" description="Disordered" evidence="1">
    <location>
        <begin position="69"/>
        <end position="173"/>
    </location>
</feature>
<evidence type="ECO:0000256" key="1">
    <source>
        <dbReference type="SAM" id="MobiDB-lite"/>
    </source>
</evidence>
<gene>
    <name evidence="3" type="ORF">MNEG_13883</name>
</gene>
<evidence type="ECO:0000313" key="3">
    <source>
        <dbReference type="EMBL" id="KIY94079.1"/>
    </source>
</evidence>
<name>A0A0D2LQV6_9CHLO</name>
<keyword evidence="2" id="KW-1133">Transmembrane helix</keyword>
<dbReference type="AlphaFoldDB" id="A0A0D2LQV6"/>
<keyword evidence="4" id="KW-1185">Reference proteome</keyword>
<feature type="compositionally biased region" description="Basic and acidic residues" evidence="1">
    <location>
        <begin position="98"/>
        <end position="157"/>
    </location>
</feature>
<sequence>MAVGARSSQMRGIALLVVLLSVGLMVYTVWLVGKPLFWRIYADMTHKPSAVALRSNAFTDDDAGALVEVKHLGGDKDADDEEDGSKKDRKRKKRQKHKHEEEEHDDDKADKKGKRKEKDREKDKEKGEQEEDKREEKKGKAEADEGSKPSKADDVRRQQRRSHARRMTQLVQW</sequence>
<evidence type="ECO:0000256" key="2">
    <source>
        <dbReference type="SAM" id="Phobius"/>
    </source>
</evidence>
<dbReference type="KEGG" id="mng:MNEG_13883"/>
<proteinExistence type="predicted"/>
<organism evidence="3 4">
    <name type="scientific">Monoraphidium neglectum</name>
    <dbReference type="NCBI Taxonomy" id="145388"/>
    <lineage>
        <taxon>Eukaryota</taxon>
        <taxon>Viridiplantae</taxon>
        <taxon>Chlorophyta</taxon>
        <taxon>core chlorophytes</taxon>
        <taxon>Chlorophyceae</taxon>
        <taxon>CS clade</taxon>
        <taxon>Sphaeropleales</taxon>
        <taxon>Selenastraceae</taxon>
        <taxon>Monoraphidium</taxon>
    </lineage>
</organism>
<evidence type="ECO:0000313" key="4">
    <source>
        <dbReference type="Proteomes" id="UP000054498"/>
    </source>
</evidence>
<feature type="compositionally biased region" description="Basic residues" evidence="1">
    <location>
        <begin position="87"/>
        <end position="97"/>
    </location>
</feature>
<reference evidence="3 4" key="1">
    <citation type="journal article" date="2013" name="BMC Genomics">
        <title>Reconstruction of the lipid metabolism for the microalga Monoraphidium neglectum from its genome sequence reveals characteristics suitable for biofuel production.</title>
        <authorList>
            <person name="Bogen C."/>
            <person name="Al-Dilaimi A."/>
            <person name="Albersmeier A."/>
            <person name="Wichmann J."/>
            <person name="Grundmann M."/>
            <person name="Rupp O."/>
            <person name="Lauersen K.J."/>
            <person name="Blifernez-Klassen O."/>
            <person name="Kalinowski J."/>
            <person name="Goesmann A."/>
            <person name="Mussgnug J.H."/>
            <person name="Kruse O."/>
        </authorList>
    </citation>
    <scope>NUCLEOTIDE SEQUENCE [LARGE SCALE GENOMIC DNA]</scope>
    <source>
        <strain evidence="3 4">SAG 48.87</strain>
    </source>
</reference>